<dbReference type="EMBL" id="BTRK01000003">
    <property type="protein sequence ID" value="GMR44504.1"/>
    <property type="molecule type" value="Genomic_DNA"/>
</dbReference>
<reference evidence="7" key="1">
    <citation type="submission" date="2022-10" db="EMBL/GenBank/DDBJ databases">
        <title>Genome assembly of Pristionchus species.</title>
        <authorList>
            <person name="Yoshida K."/>
            <person name="Sommer R.J."/>
        </authorList>
    </citation>
    <scope>NUCLEOTIDE SEQUENCE [LARGE SCALE GENOMIC DNA]</scope>
    <source>
        <strain evidence="7">RS5460</strain>
    </source>
</reference>
<dbReference type="Pfam" id="PF00179">
    <property type="entry name" value="UQ_con"/>
    <property type="match status" value="1"/>
</dbReference>
<dbReference type="PROSITE" id="PS50127">
    <property type="entry name" value="UBC_2"/>
    <property type="match status" value="1"/>
</dbReference>
<dbReference type="CDD" id="cd23800">
    <property type="entry name" value="UBCc_UBE2K"/>
    <property type="match status" value="1"/>
</dbReference>
<evidence type="ECO:0000256" key="3">
    <source>
        <dbReference type="PROSITE-ProRule" id="PRU10133"/>
    </source>
</evidence>
<evidence type="ECO:0000256" key="2">
    <source>
        <dbReference type="ARBA" id="ARBA00022786"/>
    </source>
</evidence>
<keyword evidence="4" id="KW-0067">ATP-binding</keyword>
<dbReference type="AlphaFoldDB" id="A0AAN4ZSA5"/>
<dbReference type="Proteomes" id="UP001328107">
    <property type="component" value="Unassembled WGS sequence"/>
</dbReference>
<gene>
    <name evidence="6" type="ORF">PMAYCL1PPCAC_14699</name>
</gene>
<dbReference type="SMART" id="SM00212">
    <property type="entry name" value="UBCc"/>
    <property type="match status" value="1"/>
</dbReference>
<feature type="active site" description="Glycyl thioester intermediate" evidence="3">
    <location>
        <position position="92"/>
    </location>
</feature>
<keyword evidence="1" id="KW-0808">Transferase</keyword>
<evidence type="ECO:0000256" key="1">
    <source>
        <dbReference type="ARBA" id="ARBA00022679"/>
    </source>
</evidence>
<evidence type="ECO:0000313" key="6">
    <source>
        <dbReference type="EMBL" id="GMR44504.1"/>
    </source>
</evidence>
<comment type="caution">
    <text evidence="6">The sequence shown here is derived from an EMBL/GenBank/DDBJ whole genome shotgun (WGS) entry which is preliminary data.</text>
</comment>
<sequence length="204" mass="23007">MSNSTMRRIQKECKEVVVDGEMADLGITIEIDDASFARLRAEIRGPPDTPYENGRFKLDISFPDDYPFKPLLAKFTSKVWHPNVSSQTGTICLDMLKDKCLSRTAGFSLRTVLLSIQNLLAHPEPTDPQDAVVARQYMSERLDFDRTARFWTQHFADGPGEKDSEMLARIENVAGKTCDQQNEAISVLSCNNWDVKKAVAYIKS</sequence>
<dbReference type="InterPro" id="IPR000608">
    <property type="entry name" value="UBC"/>
</dbReference>
<comment type="similarity">
    <text evidence="4">Belongs to the ubiquitin-conjugating enzyme family.</text>
</comment>
<dbReference type="PANTHER" id="PTHR24068">
    <property type="entry name" value="UBIQUITIN-CONJUGATING ENZYME E2"/>
    <property type="match status" value="1"/>
</dbReference>
<evidence type="ECO:0000256" key="4">
    <source>
        <dbReference type="RuleBase" id="RU362109"/>
    </source>
</evidence>
<organism evidence="6 7">
    <name type="scientific">Pristionchus mayeri</name>
    <dbReference type="NCBI Taxonomy" id="1317129"/>
    <lineage>
        <taxon>Eukaryota</taxon>
        <taxon>Metazoa</taxon>
        <taxon>Ecdysozoa</taxon>
        <taxon>Nematoda</taxon>
        <taxon>Chromadorea</taxon>
        <taxon>Rhabditida</taxon>
        <taxon>Rhabditina</taxon>
        <taxon>Diplogasteromorpha</taxon>
        <taxon>Diplogasteroidea</taxon>
        <taxon>Neodiplogasteridae</taxon>
        <taxon>Pristionchus</taxon>
    </lineage>
</organism>
<dbReference type="InterPro" id="IPR016135">
    <property type="entry name" value="UBQ-conjugating_enzyme/RWD"/>
</dbReference>
<keyword evidence="7" id="KW-1185">Reference proteome</keyword>
<proteinExistence type="inferred from homology"/>
<keyword evidence="2 4" id="KW-0833">Ubl conjugation pathway</keyword>
<accession>A0AAN4ZSA5</accession>
<evidence type="ECO:0000313" key="7">
    <source>
        <dbReference type="Proteomes" id="UP001328107"/>
    </source>
</evidence>
<keyword evidence="4" id="KW-0547">Nucleotide-binding</keyword>
<name>A0AAN4ZSA5_9BILA</name>
<dbReference type="GO" id="GO:0005524">
    <property type="term" value="F:ATP binding"/>
    <property type="evidence" value="ECO:0007669"/>
    <property type="project" value="UniProtKB-UniRule"/>
</dbReference>
<dbReference type="InterPro" id="IPR023313">
    <property type="entry name" value="UBQ-conjugating_AS"/>
</dbReference>
<feature type="domain" description="UBC core" evidence="5">
    <location>
        <begin position="4"/>
        <end position="157"/>
    </location>
</feature>
<dbReference type="Gene3D" id="3.10.110.10">
    <property type="entry name" value="Ubiquitin Conjugating Enzyme"/>
    <property type="match status" value="1"/>
</dbReference>
<evidence type="ECO:0000259" key="5">
    <source>
        <dbReference type="PROSITE" id="PS50127"/>
    </source>
</evidence>
<dbReference type="GO" id="GO:0016740">
    <property type="term" value="F:transferase activity"/>
    <property type="evidence" value="ECO:0007669"/>
    <property type="project" value="UniProtKB-KW"/>
</dbReference>
<dbReference type="SUPFAM" id="SSF54495">
    <property type="entry name" value="UBC-like"/>
    <property type="match status" value="1"/>
</dbReference>
<protein>
    <recommendedName>
        <fullName evidence="5">UBC core domain-containing protein</fullName>
    </recommendedName>
</protein>
<dbReference type="PROSITE" id="PS00183">
    <property type="entry name" value="UBC_1"/>
    <property type="match status" value="1"/>
</dbReference>